<dbReference type="AlphaFoldDB" id="A8IJN2"/>
<dbReference type="STRING" id="438753.AZC_0332"/>
<keyword evidence="2" id="KW-0808">Transferase</keyword>
<organism evidence="2 3">
    <name type="scientific">Azorhizobium caulinodans (strain ATCC 43989 / DSM 5975 / JCM 20966 / LMG 6465 / NBRC 14845 / NCIMB 13405 / ORS 571)</name>
    <dbReference type="NCBI Taxonomy" id="438753"/>
    <lineage>
        <taxon>Bacteria</taxon>
        <taxon>Pseudomonadati</taxon>
        <taxon>Pseudomonadota</taxon>
        <taxon>Alphaproteobacteria</taxon>
        <taxon>Hyphomicrobiales</taxon>
        <taxon>Xanthobacteraceae</taxon>
        <taxon>Azorhizobium</taxon>
    </lineage>
</organism>
<keyword evidence="3" id="KW-1185">Reference proteome</keyword>
<dbReference type="SUPFAM" id="SSF55729">
    <property type="entry name" value="Acyl-CoA N-acyltransferases (Nat)"/>
    <property type="match status" value="1"/>
</dbReference>
<dbReference type="KEGG" id="azc:AZC_0332"/>
<evidence type="ECO:0000259" key="1">
    <source>
        <dbReference type="PROSITE" id="PS51186"/>
    </source>
</evidence>
<dbReference type="eggNOG" id="COG3153">
    <property type="taxonomic scope" value="Bacteria"/>
</dbReference>
<dbReference type="InterPro" id="IPR016181">
    <property type="entry name" value="Acyl_CoA_acyltransferase"/>
</dbReference>
<reference evidence="2 3" key="5">
    <citation type="journal article" date="2010" name="Appl. Environ. Microbiol.">
        <title>phrR-like gene praR of Azorhizobium caulinodans ORS571 is essential for symbiosis with Sesbania rostrata and is involved in expression of reb genes.</title>
        <authorList>
            <person name="Akiba N."/>
            <person name="Aono T."/>
            <person name="Toyazaki H."/>
            <person name="Sato S."/>
            <person name="Oyaizu H."/>
        </authorList>
    </citation>
    <scope>NUCLEOTIDE SEQUENCE [LARGE SCALE GENOMIC DNA]</scope>
    <source>
        <strain evidence="3">ATCC 43989 / DSM 5975 / JCM 20966 / LMG 6465 / NBRC 14845 / NCIMB 13405 / ORS 571</strain>
    </source>
</reference>
<gene>
    <name evidence="2" type="ordered locus">AZC_0332</name>
</gene>
<reference evidence="2 3" key="4">
    <citation type="journal article" date="2009" name="Appl. Environ. Microbiol.">
        <title>Comparative genome-wide transcriptional profiling of Azorhizobium caulinodans ORS571 grown under free-living and symbiotic conditions.</title>
        <authorList>
            <person name="Tsukada S."/>
            <person name="Aono T."/>
            <person name="Akiba N."/>
            <person name="Lee KB."/>
            <person name="Liu CT."/>
            <person name="Toyazaki H."/>
            <person name="Oyaizu H."/>
        </authorList>
    </citation>
    <scope>NUCLEOTIDE SEQUENCE [LARGE SCALE GENOMIC DNA]</scope>
    <source>
        <strain evidence="3">ATCC 43989 / DSM 5975 / JCM 20966 / LMG 6465 / NBRC 14845 / NCIMB 13405 / ORS 571</strain>
    </source>
</reference>
<sequence length="228" mass="24472">MASPVLSRGAGPLFPPHPFHKPSGWRGLLRRMGILRPLKAAREMSMIEIVAEKREEAAAREALLDLCLPERFEKASERIREDRLPAEGLALAAHGPDGRLAATVRLWHVSAGPARPALLLGPLAVHPWFRDRGLGGQMMRAALERAEALGHDAVLLVGDAPYYARFGFSAQKTSGLWMPGPFDPARLLGLELKPGALDGARGLISPTGLPAEKPSLDALIAATAKRSA</sequence>
<evidence type="ECO:0000313" key="3">
    <source>
        <dbReference type="Proteomes" id="UP000000270"/>
    </source>
</evidence>
<reference evidence="2 3" key="1">
    <citation type="journal article" date="2007" name="Appl. Environ. Microbiol.">
        <title>Rhizobial factors required for stem nodule maturation and maintenance in Sesbania rostrata-Azorhizobium caulinodans ORS571 symbiosis.</title>
        <authorList>
            <person name="Suzuki S."/>
            <person name="Aono T."/>
            <person name="Lee KB."/>
            <person name="Suzuki T."/>
            <person name="Liu CT."/>
            <person name="Miwa H."/>
            <person name="Wakao S."/>
            <person name="Iki T."/>
            <person name="Oyaizu H."/>
        </authorList>
    </citation>
    <scope>NUCLEOTIDE SEQUENCE [LARGE SCALE GENOMIC DNA]</scope>
    <source>
        <strain evidence="3">ATCC 43989 / DSM 5975 / JCM 20966 / LMG 6465 / NBRC 14845 / NCIMB 13405 / ORS 571</strain>
    </source>
</reference>
<dbReference type="CDD" id="cd04301">
    <property type="entry name" value="NAT_SF"/>
    <property type="match status" value="1"/>
</dbReference>
<reference evidence="2 3" key="3">
    <citation type="journal article" date="2008" name="BMC Genomics">
        <title>The genome of the versatile nitrogen fixer Azorhizobium caulinodans ORS571.</title>
        <authorList>
            <person name="Lee KB."/>
            <person name="Backer P.D."/>
            <person name="Aono T."/>
            <person name="Liu CT."/>
            <person name="Suzuki S."/>
            <person name="Suzuki T."/>
            <person name="Kaneko T."/>
            <person name="Yamada M."/>
            <person name="Tabata S."/>
            <person name="Kupfer D.M."/>
            <person name="Najar F.Z."/>
            <person name="Wiley G.B."/>
            <person name="Roe B."/>
            <person name="Binnewies T.T."/>
            <person name="Ussery D.W."/>
            <person name="D'Haeze W."/>
            <person name="Herder J.D."/>
            <person name="Gevers D."/>
            <person name="Vereecke D."/>
            <person name="Holsters M."/>
            <person name="Oyaizu H."/>
        </authorList>
    </citation>
    <scope>NUCLEOTIDE SEQUENCE [LARGE SCALE GENOMIC DNA]</scope>
    <source>
        <strain evidence="3">ATCC 43989 / DSM 5975 / JCM 20966 / LMG 6465 / NBRC 14845 / NCIMB 13405 / ORS 571</strain>
    </source>
</reference>
<dbReference type="Pfam" id="PF00583">
    <property type="entry name" value="Acetyltransf_1"/>
    <property type="match status" value="1"/>
</dbReference>
<dbReference type="HOGENOM" id="CLU_081840_0_1_5"/>
<name>A8IJN2_AZOC5</name>
<protein>
    <submittedName>
        <fullName evidence="2">Putative acetyltransferase</fullName>
    </submittedName>
</protein>
<reference evidence="2 3" key="6">
    <citation type="journal article" date="2011" name="Appl. Environ. Microbiol.">
        <title>Involvement of the azorhizobial chromosome partition gene (parA) in the onset of bacteroid differentiation during Sesbania rostrata stem nodule development.</title>
        <authorList>
            <person name="Liu CT."/>
            <person name="Lee KB."/>
            <person name="Wang YS."/>
            <person name="Peng MH."/>
            <person name="Lee KT."/>
            <person name="Suzuki S."/>
            <person name="Suzuki T."/>
            <person name="Oyaizu H."/>
        </authorList>
    </citation>
    <scope>NUCLEOTIDE SEQUENCE [LARGE SCALE GENOMIC DNA]</scope>
    <source>
        <strain evidence="3">ATCC 43989 / DSM 5975 / JCM 20966 / LMG 6465 / NBRC 14845 / NCIMB 13405 / ORS 571</strain>
    </source>
</reference>
<dbReference type="GO" id="GO:0016747">
    <property type="term" value="F:acyltransferase activity, transferring groups other than amino-acyl groups"/>
    <property type="evidence" value="ECO:0007669"/>
    <property type="project" value="InterPro"/>
</dbReference>
<reference evidence="3" key="2">
    <citation type="submission" date="2007-04" db="EMBL/GenBank/DDBJ databases">
        <title>Complete genome sequence of the nitrogen-fixing bacterium Azorhizobium caulinodans ORS571.</title>
        <authorList>
            <person name="Lee K.B."/>
            <person name="Backer P.D."/>
            <person name="Aono T."/>
            <person name="Liu C.T."/>
            <person name="Suzuki S."/>
            <person name="Suzuki T."/>
            <person name="Kaneko T."/>
            <person name="Yamada M."/>
            <person name="Tabata S."/>
            <person name="Kupfer D.M."/>
            <person name="Najar F.Z."/>
            <person name="Wiley G.B."/>
            <person name="Roe B."/>
            <person name="Binnewies T."/>
            <person name="Ussery D."/>
            <person name="Vereecke D."/>
            <person name="Gevers D."/>
            <person name="Holsters M."/>
            <person name="Oyaizu H."/>
        </authorList>
    </citation>
    <scope>NUCLEOTIDE SEQUENCE [LARGE SCALE GENOMIC DNA]</scope>
    <source>
        <strain evidence="3">ATCC 43989 / DSM 5975 / JCM 20966 / LMG 6465 / NBRC 14845 / NCIMB 13405 / ORS 571</strain>
    </source>
</reference>
<feature type="domain" description="N-acetyltransferase" evidence="1">
    <location>
        <begin position="47"/>
        <end position="193"/>
    </location>
</feature>
<dbReference type="PROSITE" id="PS51186">
    <property type="entry name" value="GNAT"/>
    <property type="match status" value="1"/>
</dbReference>
<dbReference type="Gene3D" id="3.40.630.30">
    <property type="match status" value="1"/>
</dbReference>
<evidence type="ECO:0000313" key="2">
    <source>
        <dbReference type="EMBL" id="BAF86330.1"/>
    </source>
</evidence>
<proteinExistence type="predicted"/>
<accession>A8IJN2</accession>
<dbReference type="EMBL" id="AP009384">
    <property type="protein sequence ID" value="BAF86330.1"/>
    <property type="molecule type" value="Genomic_DNA"/>
</dbReference>
<dbReference type="Proteomes" id="UP000000270">
    <property type="component" value="Chromosome"/>
</dbReference>
<dbReference type="InterPro" id="IPR000182">
    <property type="entry name" value="GNAT_dom"/>
</dbReference>